<accession>Q1EIR1</accession>
<evidence type="ECO:0000256" key="5">
    <source>
        <dbReference type="SAM" id="Phobius"/>
    </source>
</evidence>
<dbReference type="GO" id="GO:0016020">
    <property type="term" value="C:membrane"/>
    <property type="evidence" value="ECO:0007669"/>
    <property type="project" value="UniProtKB-SubCell"/>
</dbReference>
<dbReference type="PANTHER" id="PTHR30168:SF0">
    <property type="entry name" value="INNER MEMBRANE PROTEIN"/>
    <property type="match status" value="1"/>
</dbReference>
<dbReference type="Pfam" id="PF04228">
    <property type="entry name" value="Zn_peptidase"/>
    <property type="match status" value="1"/>
</dbReference>
<dbReference type="InterPro" id="IPR007343">
    <property type="entry name" value="Uncharacterised_pept_Zn_put"/>
</dbReference>
<feature type="transmembrane region" description="Helical" evidence="5">
    <location>
        <begin position="7"/>
        <end position="26"/>
    </location>
</feature>
<reference evidence="6" key="1">
    <citation type="journal article" date="2006" name="J. Biol. Chem.">
        <title>Novel polyphenol oxidase mined from a metagenome expression library of bovine rumen: biochemical properties, structural analysis, and phylogenetic relationships.</title>
        <authorList>
            <person name="Beloqui A."/>
            <person name="Pita M."/>
            <person name="Polaina J."/>
            <person name="Martinez-Arias A."/>
            <person name="Golyshina O.V."/>
            <person name="Zumarraga M."/>
            <person name="Yakimov M.M."/>
            <person name="Garcia-Arellano H."/>
            <person name="Alcalde M."/>
            <person name="Fernandez V.M."/>
            <person name="Elborough K."/>
            <person name="Andreu J.M."/>
            <person name="Ballesteros A."/>
            <person name="Plou F.J."/>
            <person name="Timmis K.N."/>
            <person name="Ferrer M."/>
            <person name="Golyshin P.N."/>
        </authorList>
    </citation>
    <scope>NUCLEOTIDE SEQUENCE</scope>
</reference>
<protein>
    <recommendedName>
        <fullName evidence="7">Neutral zinc metallopeptidase</fullName>
    </recommendedName>
</protein>
<evidence type="ECO:0000256" key="3">
    <source>
        <dbReference type="ARBA" id="ARBA00022989"/>
    </source>
</evidence>
<dbReference type="AlphaFoldDB" id="Q1EIR1"/>
<keyword evidence="3 5" id="KW-1133">Transmembrane helix</keyword>
<keyword evidence="4 5" id="KW-0472">Membrane</keyword>
<name>Q1EIR1_9ZZZZ</name>
<evidence type="ECO:0000256" key="1">
    <source>
        <dbReference type="ARBA" id="ARBA00004167"/>
    </source>
</evidence>
<comment type="subcellular location">
    <subcellularLocation>
        <location evidence="1">Membrane</location>
        <topology evidence="1">Single-pass membrane protein</topology>
    </subcellularLocation>
</comment>
<organism evidence="6">
    <name type="scientific">uncultured microorganism</name>
    <dbReference type="NCBI Taxonomy" id="358574"/>
    <lineage>
        <taxon>unclassified sequences</taxon>
        <taxon>environmental samples</taxon>
    </lineage>
</organism>
<keyword evidence="2 5" id="KW-0812">Transmembrane</keyword>
<sequence length="274" mass="30072">MGTGTKIGLGGIGGLIIAGLITLLMGGNIGDVLQQAGGMAMQNETVQEGEFSEEEQELATFSKQVIASTEDIWSQIFREYGIGEYPAPTLVLYTGTTQTACGQGNAAVGPFYCSGDQKVYLDLSFFQTMDRQLGVKGDNSSLAKAYVIAHEVGHHIEYLMGTLDKAHQRMQATNQTNANKYSVRLELMADFYAGVWAHYESRMFGSISDKDLQEAIDCAQKIGDDYLQKRSQGYAQPESFTHGTSAQRMKWFKLGYQTGDVRRATTFQESDATL</sequence>
<evidence type="ECO:0000256" key="4">
    <source>
        <dbReference type="ARBA" id="ARBA00023136"/>
    </source>
</evidence>
<dbReference type="EMBL" id="AM269758">
    <property type="protein sequence ID" value="CAK32503.1"/>
    <property type="molecule type" value="Genomic_DNA"/>
</dbReference>
<dbReference type="PANTHER" id="PTHR30168">
    <property type="entry name" value="PUTATIVE MEMBRANE PROTEIN YPFJ"/>
    <property type="match status" value="1"/>
</dbReference>
<evidence type="ECO:0008006" key="7">
    <source>
        <dbReference type="Google" id="ProtNLM"/>
    </source>
</evidence>
<proteinExistence type="predicted"/>
<evidence type="ECO:0000256" key="2">
    <source>
        <dbReference type="ARBA" id="ARBA00022692"/>
    </source>
</evidence>
<evidence type="ECO:0000313" key="6">
    <source>
        <dbReference type="EMBL" id="CAK32503.1"/>
    </source>
</evidence>